<sequence>MPKSHGEKCARIKIKVKVRSTEIRNKTKLTDILLRVDQLGICFEQTSSNSGIQEMASRSRGRKVQRWENELKVLRYKENKNLFLFSFPKTVAFSVRRRRFLYRRKDAARRPDETSEPGFRLRLRRRTKTSIDHRDDFGIISGVGSMSGVAPRRDVPTDAGRGGALSYEAVTVRAIECSLCLCD</sequence>
<evidence type="ECO:0000313" key="1">
    <source>
        <dbReference type="EMBL" id="GBP48551.1"/>
    </source>
</evidence>
<protein>
    <submittedName>
        <fullName evidence="1">Uncharacterized protein</fullName>
    </submittedName>
</protein>
<reference evidence="1 2" key="1">
    <citation type="journal article" date="2019" name="Commun. Biol.">
        <title>The bagworm genome reveals a unique fibroin gene that provides high tensile strength.</title>
        <authorList>
            <person name="Kono N."/>
            <person name="Nakamura H."/>
            <person name="Ohtoshi R."/>
            <person name="Tomita M."/>
            <person name="Numata K."/>
            <person name="Arakawa K."/>
        </authorList>
    </citation>
    <scope>NUCLEOTIDE SEQUENCE [LARGE SCALE GENOMIC DNA]</scope>
</reference>
<name>A0A4C1WBW0_EUMVA</name>
<proteinExistence type="predicted"/>
<organism evidence="1 2">
    <name type="scientific">Eumeta variegata</name>
    <name type="common">Bagworm moth</name>
    <name type="synonym">Eumeta japonica</name>
    <dbReference type="NCBI Taxonomy" id="151549"/>
    <lineage>
        <taxon>Eukaryota</taxon>
        <taxon>Metazoa</taxon>
        <taxon>Ecdysozoa</taxon>
        <taxon>Arthropoda</taxon>
        <taxon>Hexapoda</taxon>
        <taxon>Insecta</taxon>
        <taxon>Pterygota</taxon>
        <taxon>Neoptera</taxon>
        <taxon>Endopterygota</taxon>
        <taxon>Lepidoptera</taxon>
        <taxon>Glossata</taxon>
        <taxon>Ditrysia</taxon>
        <taxon>Tineoidea</taxon>
        <taxon>Psychidae</taxon>
        <taxon>Oiketicinae</taxon>
        <taxon>Eumeta</taxon>
    </lineage>
</organism>
<comment type="caution">
    <text evidence="1">The sequence shown here is derived from an EMBL/GenBank/DDBJ whole genome shotgun (WGS) entry which is preliminary data.</text>
</comment>
<dbReference type="AlphaFoldDB" id="A0A4C1WBW0"/>
<gene>
    <name evidence="1" type="ORF">EVAR_38525_1</name>
</gene>
<evidence type="ECO:0000313" key="2">
    <source>
        <dbReference type="Proteomes" id="UP000299102"/>
    </source>
</evidence>
<dbReference type="EMBL" id="BGZK01000526">
    <property type="protein sequence ID" value="GBP48551.1"/>
    <property type="molecule type" value="Genomic_DNA"/>
</dbReference>
<accession>A0A4C1WBW0</accession>
<dbReference type="Proteomes" id="UP000299102">
    <property type="component" value="Unassembled WGS sequence"/>
</dbReference>
<keyword evidence="2" id="KW-1185">Reference proteome</keyword>